<feature type="domain" description="Ig-like" evidence="6">
    <location>
        <begin position="27"/>
        <end position="92"/>
    </location>
</feature>
<dbReference type="InParanoid" id="A0A3P8X2E8"/>
<evidence type="ECO:0000256" key="3">
    <source>
        <dbReference type="ARBA" id="ARBA00023180"/>
    </source>
</evidence>
<dbReference type="PANTHER" id="PTHR48485:SF4">
    <property type="entry name" value="INTERLEUKIN-12 SUBUNIT BETA"/>
    <property type="match status" value="1"/>
</dbReference>
<dbReference type="GO" id="GO:0004896">
    <property type="term" value="F:cytokine receptor activity"/>
    <property type="evidence" value="ECO:0007669"/>
    <property type="project" value="UniProtKB-UniRule"/>
</dbReference>
<dbReference type="SUPFAM" id="SSF49265">
    <property type="entry name" value="Fibronectin type III"/>
    <property type="match status" value="2"/>
</dbReference>
<evidence type="ECO:0000256" key="4">
    <source>
        <dbReference type="ARBA" id="ARBA00023319"/>
    </source>
</evidence>
<evidence type="ECO:0000256" key="5">
    <source>
        <dbReference type="RuleBase" id="RU281113"/>
    </source>
</evidence>
<dbReference type="InterPro" id="IPR013783">
    <property type="entry name" value="Ig-like_fold"/>
</dbReference>
<reference evidence="8 9" key="1">
    <citation type="journal article" date="2014" name="Nat. Genet.">
        <title>Whole-genome sequence of a flatfish provides insights into ZW sex chromosome evolution and adaptation to a benthic lifestyle.</title>
        <authorList>
            <person name="Chen S."/>
            <person name="Zhang G."/>
            <person name="Shao C."/>
            <person name="Huang Q."/>
            <person name="Liu G."/>
            <person name="Zhang P."/>
            <person name="Song W."/>
            <person name="An N."/>
            <person name="Chalopin D."/>
            <person name="Volff J.N."/>
            <person name="Hong Y."/>
            <person name="Li Q."/>
            <person name="Sha Z."/>
            <person name="Zhou H."/>
            <person name="Xie M."/>
            <person name="Yu Q."/>
            <person name="Liu Y."/>
            <person name="Xiang H."/>
            <person name="Wang N."/>
            <person name="Wu K."/>
            <person name="Yang C."/>
            <person name="Zhou Q."/>
            <person name="Liao X."/>
            <person name="Yang L."/>
            <person name="Hu Q."/>
            <person name="Zhang J."/>
            <person name="Meng L."/>
            <person name="Jin L."/>
            <person name="Tian Y."/>
            <person name="Lian J."/>
            <person name="Yang J."/>
            <person name="Miao G."/>
            <person name="Liu S."/>
            <person name="Liang Z."/>
            <person name="Yan F."/>
            <person name="Li Y."/>
            <person name="Sun B."/>
            <person name="Zhang H."/>
            <person name="Zhang J."/>
            <person name="Zhu Y."/>
            <person name="Du M."/>
            <person name="Zhao Y."/>
            <person name="Schartl M."/>
            <person name="Tang Q."/>
            <person name="Wang J."/>
        </authorList>
    </citation>
    <scope>NUCLEOTIDE SEQUENCE</scope>
</reference>
<protein>
    <recommendedName>
        <fullName evidence="5">Interleukin-12 subunit beta</fullName>
        <shortName evidence="5">IL-12B</shortName>
    </recommendedName>
    <alternativeName>
        <fullName evidence="5">Cytotoxic lymphocyte maturation factor 40 kDa subunit</fullName>
    </alternativeName>
    <alternativeName>
        <fullName evidence="5">IL-12 subunit p40</fullName>
    </alternativeName>
</protein>
<gene>
    <name evidence="5" type="primary">IL12B</name>
</gene>
<dbReference type="InterPro" id="IPR050676">
    <property type="entry name" value="IL-12"/>
</dbReference>
<comment type="subcellular location">
    <subcellularLocation>
        <location evidence="5">Secreted</location>
    </subcellularLocation>
</comment>
<reference evidence="8" key="3">
    <citation type="submission" date="2025-09" db="UniProtKB">
        <authorList>
            <consortium name="Ensembl"/>
        </authorList>
    </citation>
    <scope>IDENTIFICATION</scope>
</reference>
<dbReference type="Pfam" id="PF10420">
    <property type="entry name" value="IL12p40_C"/>
    <property type="match status" value="1"/>
</dbReference>
<dbReference type="InterPro" id="IPR003961">
    <property type="entry name" value="FN3_dom"/>
</dbReference>
<dbReference type="Ensembl" id="ENSCSET00000031517.1">
    <property type="protein sequence ID" value="ENSCSEP00000031110.1"/>
    <property type="gene ID" value="ENSCSEG00000019912.1"/>
</dbReference>
<evidence type="ECO:0000259" key="6">
    <source>
        <dbReference type="PROSITE" id="PS50835"/>
    </source>
</evidence>
<feature type="signal peptide" evidence="5">
    <location>
        <begin position="1"/>
        <end position="18"/>
    </location>
</feature>
<dbReference type="PANTHER" id="PTHR48485">
    <property type="entry name" value="INTERLEUKIN-12 SUBUNIT BETA-RELATED"/>
    <property type="match status" value="1"/>
</dbReference>
<name>A0A3P8X2E8_CYNSE</name>
<feature type="domain" description="Fibronectin type-III" evidence="7">
    <location>
        <begin position="217"/>
        <end position="312"/>
    </location>
</feature>
<sequence>MIALFLLVLYSTSCGVHSEGQHVHIEPLTDNVLVLKVLSGVDNKVYVPLTCGAAYQTQSVFWKKDGMELDPPLQGNQVRVLVEQMDGGNYTCHLGPDGQYLNHTVILVQMDSDNRSLILEEMSPTEGHIHCSAPNYKGDFHCTWKRTQYRSHAAVLLVKAIRNFEQIPCQLDADGSGVHCQDVNCPFREEQLRIYLTVYIHSFSRLEVYTKVFYLREIVKPSKLSNLHLSDGNVFSWNYPDSWETPRTYFALQFQVKVINHGHPCNTEENVLHNITEDTTYKVDVQRKRYIFCVRAQDKYTNGPWSHWTHCT</sequence>
<dbReference type="InterPro" id="IPR036116">
    <property type="entry name" value="FN3_sf"/>
</dbReference>
<evidence type="ECO:0000256" key="1">
    <source>
        <dbReference type="ARBA" id="ARBA00022729"/>
    </source>
</evidence>
<dbReference type="InterPro" id="IPR007110">
    <property type="entry name" value="Ig-like_dom"/>
</dbReference>
<dbReference type="OMA" id="SWEKPCT"/>
<keyword evidence="9" id="KW-1185">Reference proteome</keyword>
<dbReference type="STRING" id="244447.ENSCSEP00000031110"/>
<evidence type="ECO:0000313" key="8">
    <source>
        <dbReference type="Ensembl" id="ENSCSEP00000031110.1"/>
    </source>
</evidence>
<accession>A0A3P8X2E8</accession>
<dbReference type="PIRSF" id="PIRSF038007">
    <property type="entry name" value="IL_12_beta"/>
    <property type="match status" value="1"/>
</dbReference>
<evidence type="ECO:0000256" key="2">
    <source>
        <dbReference type="ARBA" id="ARBA00023157"/>
    </source>
</evidence>
<evidence type="ECO:0000259" key="7">
    <source>
        <dbReference type="PROSITE" id="PS50853"/>
    </source>
</evidence>
<dbReference type="CDD" id="cd00063">
    <property type="entry name" value="FN3"/>
    <property type="match status" value="1"/>
</dbReference>
<feature type="chain" id="PRO_5017849521" description="Interleukin-12 subunit beta" evidence="5">
    <location>
        <begin position="19"/>
        <end position="312"/>
    </location>
</feature>
<dbReference type="Gene3D" id="2.60.40.10">
    <property type="entry name" value="Immunoglobulins"/>
    <property type="match status" value="2"/>
</dbReference>
<dbReference type="GO" id="GO:0005125">
    <property type="term" value="F:cytokine activity"/>
    <property type="evidence" value="ECO:0007669"/>
    <property type="project" value="UniProtKB-KW"/>
</dbReference>
<dbReference type="InterPro" id="IPR019482">
    <property type="entry name" value="IL-12_beta_cen-dom"/>
</dbReference>
<organism evidence="8 9">
    <name type="scientific">Cynoglossus semilaevis</name>
    <name type="common">Tongue sole</name>
    <dbReference type="NCBI Taxonomy" id="244447"/>
    <lineage>
        <taxon>Eukaryota</taxon>
        <taxon>Metazoa</taxon>
        <taxon>Chordata</taxon>
        <taxon>Craniata</taxon>
        <taxon>Vertebrata</taxon>
        <taxon>Euteleostomi</taxon>
        <taxon>Actinopterygii</taxon>
        <taxon>Neopterygii</taxon>
        <taxon>Teleostei</taxon>
        <taxon>Neoteleostei</taxon>
        <taxon>Acanthomorphata</taxon>
        <taxon>Carangaria</taxon>
        <taxon>Pleuronectiformes</taxon>
        <taxon>Pleuronectoidei</taxon>
        <taxon>Cynoglossidae</taxon>
        <taxon>Cynoglossinae</taxon>
        <taxon>Cynoglossus</taxon>
    </lineage>
</organism>
<keyword evidence="5" id="KW-0964">Secreted</keyword>
<dbReference type="PRINTS" id="PR01928">
    <property type="entry name" value="INTRLEUKN12B"/>
</dbReference>
<dbReference type="PROSITE" id="PS50853">
    <property type="entry name" value="FN3"/>
    <property type="match status" value="1"/>
</dbReference>
<dbReference type="InterPro" id="IPR015528">
    <property type="entry name" value="IL-12_beta"/>
</dbReference>
<keyword evidence="4 5" id="KW-0393">Immunoglobulin domain</keyword>
<keyword evidence="1 5" id="KW-0732">Signal</keyword>
<dbReference type="AlphaFoldDB" id="A0A3P8X2E8"/>
<proteinExistence type="inferred from homology"/>
<dbReference type="Proteomes" id="UP000265120">
    <property type="component" value="Chromosome 19"/>
</dbReference>
<dbReference type="GeneTree" id="ENSGT00390000012630"/>
<keyword evidence="5" id="KW-0202">Cytokine</keyword>
<evidence type="ECO:0000313" key="9">
    <source>
        <dbReference type="Proteomes" id="UP000265120"/>
    </source>
</evidence>
<dbReference type="GO" id="GO:0005615">
    <property type="term" value="C:extracellular space"/>
    <property type="evidence" value="ECO:0007669"/>
    <property type="project" value="UniProtKB-KW"/>
</dbReference>
<reference evidence="8" key="2">
    <citation type="submission" date="2025-08" db="UniProtKB">
        <authorList>
            <consortium name="Ensembl"/>
        </authorList>
    </citation>
    <scope>IDENTIFICATION</scope>
</reference>
<dbReference type="PROSITE" id="PS50835">
    <property type="entry name" value="IG_LIKE"/>
    <property type="match status" value="1"/>
</dbReference>
<comment type="subunit">
    <text evidence="5">Heterodimer with IL12A; disulfide-linked. The heterodimer is known as interleukin IL-12.</text>
</comment>
<keyword evidence="2" id="KW-1015">Disulfide bond</keyword>
<keyword evidence="3 5" id="KW-0325">Glycoprotein</keyword>
<comment type="similarity">
    <text evidence="5">Belongs to the IL-12B family.</text>
</comment>